<gene>
    <name evidence="1" type="ORF">EJ377_12310</name>
</gene>
<dbReference type="AlphaFoldDB" id="A0A432DXI8"/>
<geneLocation type="plasmid" evidence="1">
    <name>unnamed</name>
</geneLocation>
<reference evidence="1 2" key="1">
    <citation type="submission" date="2018-12" db="EMBL/GenBank/DDBJ databases">
        <title>Draft Genome Sequence of Chryseobacterium arthrosphaerae strain ED882-96 Isolated from the Blood of a Patient with Liver Cirrhosis in Taiwan.</title>
        <authorList>
            <person name="Lin J.-N."/>
            <person name="Lai C.-H."/>
            <person name="Yang C.-H."/>
            <person name="Huang Y.-H."/>
        </authorList>
    </citation>
    <scope>NUCLEOTIDE SEQUENCE [LARGE SCALE GENOMIC DNA]</scope>
    <source>
        <strain evidence="1 2">ED882-96</strain>
        <plasmid evidence="1 2">unnamed</plasmid>
    </source>
</reference>
<accession>A0A432DXI8</accession>
<name>A0A432DXI8_9FLAO</name>
<sequence length="146" mass="17233">MMIYSQLEHQFEKLGHNVGITSHPIYGFTVKIVSNFNKDLEYIESSLNTGDQIAVLINRYMVCKNNKHQFLHRAYNSLKDIIIVKIKQKFCILENEIKSQNLVSISNAFHLFFLYDKEEALNKFKKQLIMMSKTEDLFYISFIIRS</sequence>
<organism evidence="1 2">
    <name type="scientific">Chryseobacterium arthrosphaerae</name>
    <dbReference type="NCBI Taxonomy" id="651561"/>
    <lineage>
        <taxon>Bacteria</taxon>
        <taxon>Pseudomonadati</taxon>
        <taxon>Bacteroidota</taxon>
        <taxon>Flavobacteriia</taxon>
        <taxon>Flavobacteriales</taxon>
        <taxon>Weeksellaceae</taxon>
        <taxon>Chryseobacterium group</taxon>
        <taxon>Chryseobacterium</taxon>
    </lineage>
</organism>
<evidence type="ECO:0000313" key="1">
    <source>
        <dbReference type="EMBL" id="RTZ48397.1"/>
    </source>
</evidence>
<keyword evidence="1" id="KW-0614">Plasmid</keyword>
<protein>
    <submittedName>
        <fullName evidence="1">Uncharacterized protein</fullName>
    </submittedName>
</protein>
<dbReference type="EMBL" id="RYFC01000002">
    <property type="protein sequence ID" value="RTZ48397.1"/>
    <property type="molecule type" value="Genomic_DNA"/>
</dbReference>
<proteinExistence type="predicted"/>
<comment type="caution">
    <text evidence="1">The sequence shown here is derived from an EMBL/GenBank/DDBJ whole genome shotgun (WGS) entry which is preliminary data.</text>
</comment>
<dbReference type="Proteomes" id="UP000276953">
    <property type="component" value="Plasmid unnamed"/>
</dbReference>
<evidence type="ECO:0000313" key="2">
    <source>
        <dbReference type="Proteomes" id="UP000276953"/>
    </source>
</evidence>